<gene>
    <name evidence="1" type="ORF">CY34DRAFT_800800</name>
</gene>
<dbReference type="Proteomes" id="UP000054485">
    <property type="component" value="Unassembled WGS sequence"/>
</dbReference>
<organism evidence="1 2">
    <name type="scientific">Suillus luteus UH-Slu-Lm8-n1</name>
    <dbReference type="NCBI Taxonomy" id="930992"/>
    <lineage>
        <taxon>Eukaryota</taxon>
        <taxon>Fungi</taxon>
        <taxon>Dikarya</taxon>
        <taxon>Basidiomycota</taxon>
        <taxon>Agaricomycotina</taxon>
        <taxon>Agaricomycetes</taxon>
        <taxon>Agaricomycetidae</taxon>
        <taxon>Boletales</taxon>
        <taxon>Suillineae</taxon>
        <taxon>Suillaceae</taxon>
        <taxon>Suillus</taxon>
    </lineage>
</organism>
<dbReference type="AlphaFoldDB" id="A0A0D0BJK2"/>
<keyword evidence="2" id="KW-1185">Reference proteome</keyword>
<evidence type="ECO:0000313" key="1">
    <source>
        <dbReference type="EMBL" id="KIK46097.1"/>
    </source>
</evidence>
<dbReference type="EMBL" id="KN835163">
    <property type="protein sequence ID" value="KIK46097.1"/>
    <property type="molecule type" value="Genomic_DNA"/>
</dbReference>
<protein>
    <submittedName>
        <fullName evidence="1">Uncharacterized protein</fullName>
    </submittedName>
</protein>
<sequence length="96" mass="10816">MCGVTEGVIRDTLKSGSSKNRGFPTLAPRVRVIALDSSKIGKIWHIDWVSSYRTLNIGSRKNMDRGKSCTFRYVTSILLISGSLNRRTNREDGRTR</sequence>
<name>A0A0D0BJK2_9AGAM</name>
<evidence type="ECO:0000313" key="2">
    <source>
        <dbReference type="Proteomes" id="UP000054485"/>
    </source>
</evidence>
<reference evidence="1 2" key="1">
    <citation type="submission" date="2014-04" db="EMBL/GenBank/DDBJ databases">
        <authorList>
            <consortium name="DOE Joint Genome Institute"/>
            <person name="Kuo A."/>
            <person name="Ruytinx J."/>
            <person name="Rineau F."/>
            <person name="Colpaert J."/>
            <person name="Kohler A."/>
            <person name="Nagy L.G."/>
            <person name="Floudas D."/>
            <person name="Copeland A."/>
            <person name="Barry K.W."/>
            <person name="Cichocki N."/>
            <person name="Veneault-Fourrey C."/>
            <person name="LaButti K."/>
            <person name="Lindquist E.A."/>
            <person name="Lipzen A."/>
            <person name="Lundell T."/>
            <person name="Morin E."/>
            <person name="Murat C."/>
            <person name="Sun H."/>
            <person name="Tunlid A."/>
            <person name="Henrissat B."/>
            <person name="Grigoriev I.V."/>
            <person name="Hibbett D.S."/>
            <person name="Martin F."/>
            <person name="Nordberg H.P."/>
            <person name="Cantor M.N."/>
            <person name="Hua S.X."/>
        </authorList>
    </citation>
    <scope>NUCLEOTIDE SEQUENCE [LARGE SCALE GENOMIC DNA]</scope>
    <source>
        <strain evidence="1 2">UH-Slu-Lm8-n1</strain>
    </source>
</reference>
<dbReference type="HOGENOM" id="CLU_2361136_0_0_1"/>
<reference evidence="2" key="2">
    <citation type="submission" date="2015-01" db="EMBL/GenBank/DDBJ databases">
        <title>Evolutionary Origins and Diversification of the Mycorrhizal Mutualists.</title>
        <authorList>
            <consortium name="DOE Joint Genome Institute"/>
            <consortium name="Mycorrhizal Genomics Consortium"/>
            <person name="Kohler A."/>
            <person name="Kuo A."/>
            <person name="Nagy L.G."/>
            <person name="Floudas D."/>
            <person name="Copeland A."/>
            <person name="Barry K.W."/>
            <person name="Cichocki N."/>
            <person name="Veneault-Fourrey C."/>
            <person name="LaButti K."/>
            <person name="Lindquist E.A."/>
            <person name="Lipzen A."/>
            <person name="Lundell T."/>
            <person name="Morin E."/>
            <person name="Murat C."/>
            <person name="Riley R."/>
            <person name="Ohm R."/>
            <person name="Sun H."/>
            <person name="Tunlid A."/>
            <person name="Henrissat B."/>
            <person name="Grigoriev I.V."/>
            <person name="Hibbett D.S."/>
            <person name="Martin F."/>
        </authorList>
    </citation>
    <scope>NUCLEOTIDE SEQUENCE [LARGE SCALE GENOMIC DNA]</scope>
    <source>
        <strain evidence="2">UH-Slu-Lm8-n1</strain>
    </source>
</reference>
<dbReference type="InParanoid" id="A0A0D0BJK2"/>
<proteinExistence type="predicted"/>
<accession>A0A0D0BJK2</accession>